<organism evidence="2 3">
    <name type="scientific">Terrimicrobium sacchariphilum</name>
    <dbReference type="NCBI Taxonomy" id="690879"/>
    <lineage>
        <taxon>Bacteria</taxon>
        <taxon>Pseudomonadati</taxon>
        <taxon>Verrucomicrobiota</taxon>
        <taxon>Terrimicrobiia</taxon>
        <taxon>Terrimicrobiales</taxon>
        <taxon>Terrimicrobiaceae</taxon>
        <taxon>Terrimicrobium</taxon>
    </lineage>
</organism>
<sequence>MISQAAARLLRALGLAPKEPPPDDATPVAVLSSPPWTGLHLRSRHPARCTRGYSSPYTLPRSADTPAASRR</sequence>
<dbReference type="Proteomes" id="UP000076023">
    <property type="component" value="Unassembled WGS sequence"/>
</dbReference>
<comment type="caution">
    <text evidence="2">The sequence shown here is derived from an EMBL/GenBank/DDBJ whole genome shotgun (WGS) entry which is preliminary data.</text>
</comment>
<dbReference type="InParanoid" id="A0A146G5T8"/>
<dbReference type="AlphaFoldDB" id="A0A146G5T8"/>
<feature type="region of interest" description="Disordered" evidence="1">
    <location>
        <begin position="47"/>
        <end position="71"/>
    </location>
</feature>
<name>A0A146G5T8_TERSA</name>
<dbReference type="STRING" id="690879.TSACC_2725"/>
<dbReference type="OrthoDB" id="9967308at2"/>
<proteinExistence type="predicted"/>
<protein>
    <submittedName>
        <fullName evidence="2">Uncharacterized protein</fullName>
    </submittedName>
</protein>
<reference evidence="3" key="1">
    <citation type="journal article" date="2017" name="Genome Announc.">
        <title>Draft Genome Sequence of Terrimicrobium sacchariphilum NM-5T, a Facultative Anaerobic Soil Bacterium of the Class Spartobacteria.</title>
        <authorList>
            <person name="Qiu Y.L."/>
            <person name="Tourlousse D.M."/>
            <person name="Matsuura N."/>
            <person name="Ohashi A."/>
            <person name="Sekiguchi Y."/>
        </authorList>
    </citation>
    <scope>NUCLEOTIDE SEQUENCE [LARGE SCALE GENOMIC DNA]</scope>
    <source>
        <strain evidence="3">NM-5</strain>
    </source>
</reference>
<evidence type="ECO:0000256" key="1">
    <source>
        <dbReference type="SAM" id="MobiDB-lite"/>
    </source>
</evidence>
<gene>
    <name evidence="2" type="ORF">TSACC_2725</name>
</gene>
<dbReference type="RefSeq" id="WP_075078164.1">
    <property type="nucleotide sequence ID" value="NZ_BDCO01000002.1"/>
</dbReference>
<accession>A0A146G5T8</accession>
<evidence type="ECO:0000313" key="3">
    <source>
        <dbReference type="Proteomes" id="UP000076023"/>
    </source>
</evidence>
<evidence type="ECO:0000313" key="2">
    <source>
        <dbReference type="EMBL" id="GAT32327.1"/>
    </source>
</evidence>
<dbReference type="EMBL" id="BDCO01000002">
    <property type="protein sequence ID" value="GAT32327.1"/>
    <property type="molecule type" value="Genomic_DNA"/>
</dbReference>
<keyword evidence="3" id="KW-1185">Reference proteome</keyword>